<dbReference type="InterPro" id="IPR039657">
    <property type="entry name" value="Dimethylallyltransferase"/>
</dbReference>
<evidence type="ECO:0000313" key="15">
    <source>
        <dbReference type="Proteomes" id="UP000603434"/>
    </source>
</evidence>
<feature type="binding site" evidence="10">
    <location>
        <begin position="10"/>
        <end position="17"/>
    </location>
    <ligand>
        <name>ATP</name>
        <dbReference type="ChEBI" id="CHEBI:30616"/>
    </ligand>
</feature>
<evidence type="ECO:0000256" key="3">
    <source>
        <dbReference type="ARBA" id="ARBA00005842"/>
    </source>
</evidence>
<proteinExistence type="inferred from homology"/>
<feature type="site" description="Interaction with substrate tRNA" evidence="10">
    <location>
        <position position="101"/>
    </location>
</feature>
<keyword evidence="6 10" id="KW-0547">Nucleotide-binding</keyword>
<evidence type="ECO:0000256" key="7">
    <source>
        <dbReference type="ARBA" id="ARBA00022840"/>
    </source>
</evidence>
<organism evidence="14 15">
    <name type="scientific">Candidatus Desulfatibia profunda</name>
    <dbReference type="NCBI Taxonomy" id="2841695"/>
    <lineage>
        <taxon>Bacteria</taxon>
        <taxon>Pseudomonadati</taxon>
        <taxon>Thermodesulfobacteriota</taxon>
        <taxon>Desulfobacteria</taxon>
        <taxon>Desulfobacterales</taxon>
        <taxon>Desulfobacterales incertae sedis</taxon>
        <taxon>Candidatus Desulfatibia</taxon>
    </lineage>
</organism>
<dbReference type="SUPFAM" id="SSF52540">
    <property type="entry name" value="P-loop containing nucleoside triphosphate hydrolases"/>
    <property type="match status" value="2"/>
</dbReference>
<evidence type="ECO:0000256" key="11">
    <source>
        <dbReference type="RuleBase" id="RU003783"/>
    </source>
</evidence>
<dbReference type="PANTHER" id="PTHR11088">
    <property type="entry name" value="TRNA DIMETHYLALLYLTRANSFERASE"/>
    <property type="match status" value="1"/>
</dbReference>
<keyword evidence="7 10" id="KW-0067">ATP-binding</keyword>
<dbReference type="FunFam" id="1.10.20.140:FF:000001">
    <property type="entry name" value="tRNA dimethylallyltransferase"/>
    <property type="match status" value="1"/>
</dbReference>
<comment type="similarity">
    <text evidence="3 10 13">Belongs to the IPP transferase family.</text>
</comment>
<evidence type="ECO:0000256" key="12">
    <source>
        <dbReference type="RuleBase" id="RU003784"/>
    </source>
</evidence>
<dbReference type="GO" id="GO:0005524">
    <property type="term" value="F:ATP binding"/>
    <property type="evidence" value="ECO:0007669"/>
    <property type="project" value="UniProtKB-UniRule"/>
</dbReference>
<comment type="cofactor">
    <cofactor evidence="1 10">
        <name>Mg(2+)</name>
        <dbReference type="ChEBI" id="CHEBI:18420"/>
    </cofactor>
</comment>
<dbReference type="GO" id="GO:0006400">
    <property type="term" value="P:tRNA modification"/>
    <property type="evidence" value="ECO:0007669"/>
    <property type="project" value="TreeGrafter"/>
</dbReference>
<accession>A0A8J6NUX0</accession>
<dbReference type="NCBIfam" id="TIGR00174">
    <property type="entry name" value="miaA"/>
    <property type="match status" value="1"/>
</dbReference>
<dbReference type="EMBL" id="JACNJH010000155">
    <property type="protein sequence ID" value="MBC8361849.1"/>
    <property type="molecule type" value="Genomic_DNA"/>
</dbReference>
<dbReference type="Gene3D" id="1.10.20.140">
    <property type="match status" value="1"/>
</dbReference>
<comment type="function">
    <text evidence="2 10 12">Catalyzes the transfer of a dimethylallyl group onto the adenine at position 37 in tRNAs that read codons beginning with uridine, leading to the formation of N6-(dimethylallyl)adenosine (i(6)A).</text>
</comment>
<protein>
    <recommendedName>
        <fullName evidence="10">tRNA dimethylallyltransferase</fullName>
        <ecNumber evidence="10">2.5.1.75</ecNumber>
    </recommendedName>
    <alternativeName>
        <fullName evidence="10">Dimethylallyl diphosphate:tRNA dimethylallyltransferase</fullName>
        <shortName evidence="10">DMAPP:tRNA dimethylallyltransferase</shortName>
        <shortName evidence="10">DMATase</shortName>
    </alternativeName>
    <alternativeName>
        <fullName evidence="10">Isopentenyl-diphosphate:tRNA isopentenyltransferase</fullName>
        <shortName evidence="10">IPP transferase</shortName>
        <shortName evidence="10">IPPT</shortName>
        <shortName evidence="10">IPTase</shortName>
    </alternativeName>
</protein>
<evidence type="ECO:0000256" key="13">
    <source>
        <dbReference type="RuleBase" id="RU003785"/>
    </source>
</evidence>
<keyword evidence="8 10" id="KW-0460">Magnesium</keyword>
<dbReference type="AlphaFoldDB" id="A0A8J6NUX0"/>
<dbReference type="GO" id="GO:0052381">
    <property type="term" value="F:tRNA dimethylallyltransferase activity"/>
    <property type="evidence" value="ECO:0007669"/>
    <property type="project" value="UniProtKB-UniRule"/>
</dbReference>
<comment type="caution">
    <text evidence="10">Lacks conserved residue(s) required for the propagation of feature annotation.</text>
</comment>
<sequence>MKPNVIVICGPTALGKTAVAIELAAVFNGEIVGADSMQIYRYMDIGTAKPSSSEQFRVTHHMIDIVDPDQHFNAQKYAQMAREKIMELASQDSVPFVVGGTGLYIKALVHGLFKAGPANHDVRRRLQEKAEIHGIEFLHKRLGRRDPDTAERIHPADTYRIIRALEICEITGKTISEYHRAHRFQDTPFKVLKIGLHLDREQLYDRINRRVDVMIEAGFVDEVNDLLGRGYQPDLKSMRSIGYRHLIDFIAERLPWDEALRTLKRDTRRYAKRQLTWFKADPEITWFTPGQLDDMHRTIKKFLHTP</sequence>
<reference evidence="14 15" key="1">
    <citation type="submission" date="2020-08" db="EMBL/GenBank/DDBJ databases">
        <title>Bridging the membrane lipid divide: bacteria of the FCB group superphylum have the potential to synthesize archaeal ether lipids.</title>
        <authorList>
            <person name="Villanueva L."/>
            <person name="Von Meijenfeldt F.A.B."/>
            <person name="Westbye A.B."/>
            <person name="Yadav S."/>
            <person name="Hopmans E.C."/>
            <person name="Dutilh B.E."/>
            <person name="Sinninghe Damste J.S."/>
        </authorList>
    </citation>
    <scope>NUCLEOTIDE SEQUENCE [LARGE SCALE GENOMIC DNA]</scope>
    <source>
        <strain evidence="14">NIOZ-UU30</strain>
    </source>
</reference>
<evidence type="ECO:0000256" key="4">
    <source>
        <dbReference type="ARBA" id="ARBA00022679"/>
    </source>
</evidence>
<evidence type="ECO:0000256" key="6">
    <source>
        <dbReference type="ARBA" id="ARBA00022741"/>
    </source>
</evidence>
<evidence type="ECO:0000256" key="2">
    <source>
        <dbReference type="ARBA" id="ARBA00003213"/>
    </source>
</evidence>
<evidence type="ECO:0000256" key="9">
    <source>
        <dbReference type="ARBA" id="ARBA00049563"/>
    </source>
</evidence>
<gene>
    <name evidence="10 14" type="primary">miaA</name>
    <name evidence="14" type="ORF">H8E23_10670</name>
</gene>
<name>A0A8J6NUX0_9BACT</name>
<dbReference type="Gene3D" id="3.40.50.300">
    <property type="entry name" value="P-loop containing nucleotide triphosphate hydrolases"/>
    <property type="match status" value="1"/>
</dbReference>
<dbReference type="PANTHER" id="PTHR11088:SF60">
    <property type="entry name" value="TRNA DIMETHYLALLYLTRANSFERASE"/>
    <property type="match status" value="1"/>
</dbReference>
<dbReference type="Proteomes" id="UP000603434">
    <property type="component" value="Unassembled WGS sequence"/>
</dbReference>
<keyword evidence="5 10" id="KW-0819">tRNA processing</keyword>
<feature type="site" description="Interaction with substrate tRNA" evidence="10">
    <location>
        <position position="123"/>
    </location>
</feature>
<comment type="catalytic activity">
    <reaction evidence="9 10 11">
        <text>adenosine(37) in tRNA + dimethylallyl diphosphate = N(6)-dimethylallyladenosine(37) in tRNA + diphosphate</text>
        <dbReference type="Rhea" id="RHEA:26482"/>
        <dbReference type="Rhea" id="RHEA-COMP:10162"/>
        <dbReference type="Rhea" id="RHEA-COMP:10375"/>
        <dbReference type="ChEBI" id="CHEBI:33019"/>
        <dbReference type="ChEBI" id="CHEBI:57623"/>
        <dbReference type="ChEBI" id="CHEBI:74411"/>
        <dbReference type="ChEBI" id="CHEBI:74415"/>
        <dbReference type="EC" id="2.5.1.75"/>
    </reaction>
</comment>
<keyword evidence="4 10" id="KW-0808">Transferase</keyword>
<dbReference type="InterPro" id="IPR027417">
    <property type="entry name" value="P-loop_NTPase"/>
</dbReference>
<comment type="caution">
    <text evidence="14">The sequence shown here is derived from an EMBL/GenBank/DDBJ whole genome shotgun (WGS) entry which is preliminary data.</text>
</comment>
<evidence type="ECO:0000256" key="5">
    <source>
        <dbReference type="ARBA" id="ARBA00022694"/>
    </source>
</evidence>
<evidence type="ECO:0000256" key="1">
    <source>
        <dbReference type="ARBA" id="ARBA00001946"/>
    </source>
</evidence>
<evidence type="ECO:0000256" key="10">
    <source>
        <dbReference type="HAMAP-Rule" id="MF_00185"/>
    </source>
</evidence>
<dbReference type="InterPro" id="IPR018022">
    <property type="entry name" value="IPT"/>
</dbReference>
<dbReference type="HAMAP" id="MF_00185">
    <property type="entry name" value="IPP_trans"/>
    <property type="match status" value="1"/>
</dbReference>
<dbReference type="Pfam" id="PF01715">
    <property type="entry name" value="IPPT"/>
    <property type="match status" value="1"/>
</dbReference>
<evidence type="ECO:0000313" key="14">
    <source>
        <dbReference type="EMBL" id="MBC8361849.1"/>
    </source>
</evidence>
<feature type="region of interest" description="Interaction with substrate tRNA" evidence="10">
    <location>
        <begin position="35"/>
        <end position="38"/>
    </location>
</feature>
<feature type="binding site" evidence="10">
    <location>
        <begin position="12"/>
        <end position="17"/>
    </location>
    <ligand>
        <name>substrate</name>
    </ligand>
</feature>
<comment type="subunit">
    <text evidence="10">Monomer.</text>
</comment>
<dbReference type="EC" id="2.5.1.75" evidence="10"/>
<evidence type="ECO:0000256" key="8">
    <source>
        <dbReference type="ARBA" id="ARBA00022842"/>
    </source>
</evidence>